<organism evidence="2 3">
    <name type="scientific">Colletotrichum musicola</name>
    <dbReference type="NCBI Taxonomy" id="2175873"/>
    <lineage>
        <taxon>Eukaryota</taxon>
        <taxon>Fungi</taxon>
        <taxon>Dikarya</taxon>
        <taxon>Ascomycota</taxon>
        <taxon>Pezizomycotina</taxon>
        <taxon>Sordariomycetes</taxon>
        <taxon>Hypocreomycetidae</taxon>
        <taxon>Glomerellales</taxon>
        <taxon>Glomerellaceae</taxon>
        <taxon>Colletotrichum</taxon>
        <taxon>Colletotrichum orchidearum species complex</taxon>
    </lineage>
</organism>
<keyword evidence="3" id="KW-1185">Reference proteome</keyword>
<evidence type="ECO:0000256" key="1">
    <source>
        <dbReference type="SAM" id="MobiDB-lite"/>
    </source>
</evidence>
<name>A0A8H6KW92_9PEZI</name>
<evidence type="ECO:0000313" key="3">
    <source>
        <dbReference type="Proteomes" id="UP000639643"/>
    </source>
</evidence>
<feature type="compositionally biased region" description="Acidic residues" evidence="1">
    <location>
        <begin position="231"/>
        <end position="244"/>
    </location>
</feature>
<sequence length="253" mass="28469">MLFVWHSTPVLPRHSSIIPLSFFQPTTSFFNSIWKETPTVTIPPLSPVPQDQPLADGRVIQPKDMRAITVNKNTKVIAKDLQGNRINLAVNKGRTGYGICDAPGMAGYVLCQLVNNNSRLQTVAMRKSGVNVGELHGLRVERPSLEEEKPTRREWLRYHVAVNGEMSIFRSRSSVQDDYVKTLIRQPSTYMYTLPSHPGFLPTLHQRPQAIQFLVALPEYDYYNLKGDLDTKEDDVGEQEESDEGEGKFGGVA</sequence>
<gene>
    <name evidence="2" type="ORF">CMUS01_04471</name>
</gene>
<evidence type="ECO:0000313" key="2">
    <source>
        <dbReference type="EMBL" id="KAF6838814.1"/>
    </source>
</evidence>
<proteinExistence type="predicted"/>
<comment type="caution">
    <text evidence="2">The sequence shown here is derived from an EMBL/GenBank/DDBJ whole genome shotgun (WGS) entry which is preliminary data.</text>
</comment>
<accession>A0A8H6KW92</accession>
<reference evidence="2" key="1">
    <citation type="journal article" date="2020" name="Phytopathology">
        <title>Genome Sequence Resources of Colletotrichum truncatum, C. plurivorum, C. musicola, and C. sojae: Four Species Pathogenic to Soybean (Glycine max).</title>
        <authorList>
            <person name="Rogerio F."/>
            <person name="Boufleur T.R."/>
            <person name="Ciampi-Guillardi M."/>
            <person name="Sukno S.A."/>
            <person name="Thon M.R."/>
            <person name="Massola Junior N.S."/>
            <person name="Baroncelli R."/>
        </authorList>
    </citation>
    <scope>NUCLEOTIDE SEQUENCE</scope>
    <source>
        <strain evidence="2">LFN0074</strain>
    </source>
</reference>
<feature type="region of interest" description="Disordered" evidence="1">
    <location>
        <begin position="231"/>
        <end position="253"/>
    </location>
</feature>
<dbReference type="EMBL" id="WIGM01000122">
    <property type="protein sequence ID" value="KAF6838814.1"/>
    <property type="molecule type" value="Genomic_DNA"/>
</dbReference>
<dbReference type="Proteomes" id="UP000639643">
    <property type="component" value="Unassembled WGS sequence"/>
</dbReference>
<dbReference type="AlphaFoldDB" id="A0A8H6KW92"/>
<protein>
    <submittedName>
        <fullName evidence="2">Uncharacterized protein</fullName>
    </submittedName>
</protein>
<dbReference type="OrthoDB" id="4849506at2759"/>